<keyword evidence="1" id="KW-0812">Transmembrane</keyword>
<dbReference type="AlphaFoldDB" id="F8D4H9"/>
<gene>
    <name evidence="3" type="ordered locus">Halxa_1675</name>
</gene>
<proteinExistence type="predicted"/>
<feature type="transmembrane region" description="Helical" evidence="1">
    <location>
        <begin position="89"/>
        <end position="110"/>
    </location>
</feature>
<feature type="domain" description="HPP transmembrane region" evidence="2">
    <location>
        <begin position="43"/>
        <end position="178"/>
    </location>
</feature>
<dbReference type="Proteomes" id="UP000006794">
    <property type="component" value="Chromosome"/>
</dbReference>
<evidence type="ECO:0000259" key="2">
    <source>
        <dbReference type="Pfam" id="PF04982"/>
    </source>
</evidence>
<keyword evidence="1" id="KW-1133">Transmembrane helix</keyword>
<accession>F8D4H9</accession>
<dbReference type="EMBL" id="CP002839">
    <property type="protein sequence ID" value="AEH36307.1"/>
    <property type="molecule type" value="Genomic_DNA"/>
</dbReference>
<dbReference type="KEGG" id="hxa:Halxa_1675"/>
<dbReference type="Pfam" id="PF04982">
    <property type="entry name" value="TM_HPP"/>
    <property type="match status" value="1"/>
</dbReference>
<dbReference type="InterPro" id="IPR058581">
    <property type="entry name" value="TM_HPP"/>
</dbReference>
<dbReference type="GeneID" id="10796644"/>
<dbReference type="Gene3D" id="3.40.50.12370">
    <property type="match status" value="1"/>
</dbReference>
<dbReference type="OrthoDB" id="213658at2157"/>
<evidence type="ECO:0000313" key="4">
    <source>
        <dbReference type="Proteomes" id="UP000006794"/>
    </source>
</evidence>
<dbReference type="HOGENOM" id="CLU_044555_0_0_2"/>
<protein>
    <submittedName>
        <fullName evidence="3">UspA domain protein</fullName>
    </submittedName>
</protein>
<dbReference type="eggNOG" id="arCOG04780">
    <property type="taxonomic scope" value="Archaea"/>
</dbReference>
<name>F8D4H9_HALXS</name>
<feature type="transmembrane region" description="Helical" evidence="1">
    <location>
        <begin position="37"/>
        <end position="69"/>
    </location>
</feature>
<feature type="transmembrane region" description="Helical" evidence="1">
    <location>
        <begin position="159"/>
        <end position="181"/>
    </location>
</feature>
<dbReference type="RefSeq" id="WP_013879201.1">
    <property type="nucleotide sequence ID" value="NC_015666.1"/>
</dbReference>
<reference evidence="3 4" key="1">
    <citation type="journal article" date="2012" name="Stand. Genomic Sci.">
        <title>Complete genome sequence of Halopiger xanaduensis type strain (SH-6(T)).</title>
        <authorList>
            <person name="Anderson I."/>
            <person name="Tindall B.J."/>
            <person name="Rohde M."/>
            <person name="Lucas S."/>
            <person name="Han J."/>
            <person name="Lapidus A."/>
            <person name="Cheng J.F."/>
            <person name="Goodwin L."/>
            <person name="Pitluck S."/>
            <person name="Peters L."/>
            <person name="Pati A."/>
            <person name="Mikhailova N."/>
            <person name="Pagani I."/>
            <person name="Teshima H."/>
            <person name="Han C."/>
            <person name="Tapia R."/>
            <person name="Land M."/>
            <person name="Woyke T."/>
            <person name="Klenk H.P."/>
            <person name="Kyrpides N."/>
            <person name="Ivanova N."/>
        </authorList>
    </citation>
    <scope>NUCLEOTIDE SEQUENCE [LARGE SCALE GENOMIC DNA]</scope>
    <source>
        <strain evidence="4">DSM 18323 / JCM 14033 / SH-6</strain>
    </source>
</reference>
<evidence type="ECO:0000256" key="1">
    <source>
        <dbReference type="SAM" id="Phobius"/>
    </source>
</evidence>
<organism evidence="3 4">
    <name type="scientific">Halopiger xanaduensis (strain DSM 18323 / JCM 14033 / SH-6)</name>
    <dbReference type="NCBI Taxonomy" id="797210"/>
    <lineage>
        <taxon>Archaea</taxon>
        <taxon>Methanobacteriati</taxon>
        <taxon>Methanobacteriota</taxon>
        <taxon>Stenosarchaea group</taxon>
        <taxon>Halobacteria</taxon>
        <taxon>Halobacteriales</taxon>
        <taxon>Natrialbaceae</taxon>
        <taxon>Halopiger</taxon>
    </lineage>
</organism>
<evidence type="ECO:0000313" key="3">
    <source>
        <dbReference type="EMBL" id="AEH36307.1"/>
    </source>
</evidence>
<keyword evidence="4" id="KW-1185">Reference proteome</keyword>
<keyword evidence="1" id="KW-0472">Membrane</keyword>
<sequence>MLETLRARLAALARRLRRLERRELDAVLRWLERTRNLLHLSVLVFVPLLIGAVTWLSNATAIVSFLLFPPLASGTYTLFADPEGRYSDPWTFVGGMTVGALCGWVALAVVGELGLHSGTVSAAGAALGIFFTGACTWALDLEEPTAFSTALLVLVTGNARLAYVLGLVVSSAFVAATFVVWRDRFYEQRARYLYRTTSGDDHVLVPMSEGCAASGVDPETVARFAAELAGAHEAGKVVLFETVYQGDDDSSSPAEPDGDERTTETVDAVERLAEELESRYDVPCEVIVAGDDRREPSARLVLQTAREQNCDLIVTPYAEDDRGGLSPFIRGLFDSEIDVIAFRASDGRERWRQVLVPVRGAGDTARAMVDFALRLAGRTQPVGVCTCIKRESRRRRAENTLANLVDAFDGRFDTHVVTEPVARYLSRVDSQYDVVFLGSSTDRSAASRFVSPPTFEKVSDLEADVAIVHRGRRR</sequence>
<feature type="transmembrane region" description="Helical" evidence="1">
    <location>
        <begin position="122"/>
        <end position="139"/>
    </location>
</feature>